<proteinExistence type="predicted"/>
<organism evidence="1 2">
    <name type="scientific">Mucilaginibacter lutimaris</name>
    <dbReference type="NCBI Taxonomy" id="931629"/>
    <lineage>
        <taxon>Bacteria</taxon>
        <taxon>Pseudomonadati</taxon>
        <taxon>Bacteroidota</taxon>
        <taxon>Sphingobacteriia</taxon>
        <taxon>Sphingobacteriales</taxon>
        <taxon>Sphingobacteriaceae</taxon>
        <taxon>Mucilaginibacter</taxon>
    </lineage>
</organism>
<dbReference type="RefSeq" id="WP_377141843.1">
    <property type="nucleotide sequence ID" value="NZ_JBHTIA010000005.1"/>
</dbReference>
<reference evidence="2" key="1">
    <citation type="journal article" date="2019" name="Int. J. Syst. Evol. Microbiol.">
        <title>The Global Catalogue of Microorganisms (GCM) 10K type strain sequencing project: providing services to taxonomists for standard genome sequencing and annotation.</title>
        <authorList>
            <consortium name="The Broad Institute Genomics Platform"/>
            <consortium name="The Broad Institute Genome Sequencing Center for Infectious Disease"/>
            <person name="Wu L."/>
            <person name="Ma J."/>
        </authorList>
    </citation>
    <scope>NUCLEOTIDE SEQUENCE [LARGE SCALE GENOMIC DNA]</scope>
    <source>
        <strain evidence="2">CCUG 60742</strain>
    </source>
</reference>
<dbReference type="EMBL" id="JBHTIA010000005">
    <property type="protein sequence ID" value="MFD0765138.1"/>
    <property type="molecule type" value="Genomic_DNA"/>
</dbReference>
<sequence length="142" mass="15825">MSQNLEAKYTAFVEKVAATKQVWGLKSKTGWANADASDNAEVAVIPFWSERGLAKLCARDDWKIYTPTEIPLALFLENLCMDMADSEVLAGVEWDTKMFGTEADAMVLVQDILNRLATINSAISFTNYSSIQDFITEISEEE</sequence>
<dbReference type="Pfam" id="PF11042">
    <property type="entry name" value="DUF2750"/>
    <property type="match status" value="1"/>
</dbReference>
<keyword evidence="2" id="KW-1185">Reference proteome</keyword>
<comment type="caution">
    <text evidence="1">The sequence shown here is derived from an EMBL/GenBank/DDBJ whole genome shotgun (WGS) entry which is preliminary data.</text>
</comment>
<evidence type="ECO:0000313" key="2">
    <source>
        <dbReference type="Proteomes" id="UP001597073"/>
    </source>
</evidence>
<name>A0ABW2ZG38_9SPHI</name>
<dbReference type="InterPro" id="IPR021284">
    <property type="entry name" value="DUF2750"/>
</dbReference>
<evidence type="ECO:0000313" key="1">
    <source>
        <dbReference type="EMBL" id="MFD0765138.1"/>
    </source>
</evidence>
<gene>
    <name evidence="1" type="ORF">ACFQZI_09755</name>
</gene>
<dbReference type="Proteomes" id="UP001597073">
    <property type="component" value="Unassembled WGS sequence"/>
</dbReference>
<accession>A0ABW2ZG38</accession>
<protein>
    <submittedName>
        <fullName evidence="1">DUF2750 domain-containing protein</fullName>
    </submittedName>
</protein>